<reference evidence="7" key="1">
    <citation type="submission" date="2016-06" db="UniProtKB">
        <authorList>
            <consortium name="WormBaseParasite"/>
        </authorList>
    </citation>
    <scope>IDENTIFICATION</scope>
</reference>
<evidence type="ECO:0000256" key="3">
    <source>
        <dbReference type="SAM" id="MobiDB-lite"/>
    </source>
</evidence>
<dbReference type="AlphaFoldDB" id="A0A183HXY9"/>
<dbReference type="InterPro" id="IPR051282">
    <property type="entry name" value="Arf-GAP_GTPase_ANK_PH"/>
</dbReference>
<dbReference type="GO" id="GO:0005096">
    <property type="term" value="F:GTPase activator activity"/>
    <property type="evidence" value="ECO:0007669"/>
    <property type="project" value="TreeGrafter"/>
</dbReference>
<dbReference type="STRING" id="387005.A0A183HXY9"/>
<evidence type="ECO:0000313" key="6">
    <source>
        <dbReference type="Proteomes" id="UP000267606"/>
    </source>
</evidence>
<feature type="compositionally biased region" description="Basic and acidic residues" evidence="3">
    <location>
        <begin position="79"/>
        <end position="92"/>
    </location>
</feature>
<dbReference type="InterPro" id="IPR011993">
    <property type="entry name" value="PH-like_dom_sf"/>
</dbReference>
<feature type="domain" description="PH" evidence="4">
    <location>
        <begin position="104"/>
        <end position="146"/>
    </location>
</feature>
<keyword evidence="1" id="KW-0479">Metal-binding</keyword>
<keyword evidence="1" id="KW-0863">Zinc-finger</keyword>
<dbReference type="InterPro" id="IPR001849">
    <property type="entry name" value="PH_domain"/>
</dbReference>
<evidence type="ECO:0000256" key="1">
    <source>
        <dbReference type="ARBA" id="ARBA00022771"/>
    </source>
</evidence>
<dbReference type="GO" id="GO:0003924">
    <property type="term" value="F:GTPase activity"/>
    <property type="evidence" value="ECO:0007669"/>
    <property type="project" value="TreeGrafter"/>
</dbReference>
<reference evidence="5 6" key="2">
    <citation type="submission" date="2018-11" db="EMBL/GenBank/DDBJ databases">
        <authorList>
            <consortium name="Pathogen Informatics"/>
        </authorList>
    </citation>
    <scope>NUCLEOTIDE SEQUENCE [LARGE SCALE GENOMIC DNA]</scope>
</reference>
<evidence type="ECO:0000313" key="5">
    <source>
        <dbReference type="EMBL" id="VDO84200.1"/>
    </source>
</evidence>
<evidence type="ECO:0000259" key="4">
    <source>
        <dbReference type="PROSITE" id="PS50003"/>
    </source>
</evidence>
<dbReference type="Proteomes" id="UP000267606">
    <property type="component" value="Unassembled WGS sequence"/>
</dbReference>
<name>A0A183HXY9_9BILA</name>
<feature type="compositionally biased region" description="Low complexity" evidence="3">
    <location>
        <begin position="51"/>
        <end position="66"/>
    </location>
</feature>
<evidence type="ECO:0000313" key="7">
    <source>
        <dbReference type="WBParaSite" id="OFLC_0001235201-mRNA-1"/>
    </source>
</evidence>
<gene>
    <name evidence="5" type="ORF">OFLC_LOCUS12353</name>
</gene>
<keyword evidence="2" id="KW-0040">ANK repeat</keyword>
<feature type="region of interest" description="Disordered" evidence="3">
    <location>
        <begin position="46"/>
        <end position="92"/>
    </location>
</feature>
<dbReference type="Gene3D" id="2.30.29.30">
    <property type="entry name" value="Pleckstrin-homology domain (PH domain)/Phosphotyrosine-binding domain (PTB)"/>
    <property type="match status" value="1"/>
</dbReference>
<protein>
    <submittedName>
        <fullName evidence="7">PH domain-containing protein</fullName>
    </submittedName>
</protein>
<proteinExistence type="predicted"/>
<dbReference type="EMBL" id="UZAJ01019099">
    <property type="protein sequence ID" value="VDO84200.1"/>
    <property type="molecule type" value="Genomic_DNA"/>
</dbReference>
<sequence>MKLFVLQNGTSHFQSSPRSSIMNPGQTDHASFVKDEIFDNQISLQPPSVATTSSTHLLTPSSTPTTQRKNRRISNLFQRPKDHGHDDKSHRSAAEISMGMGRAIPVKQGHLYKRSSKTLNKEWKKKYVCLHSNGRLSYHQTLKVCL</sequence>
<dbReference type="GO" id="GO:0008270">
    <property type="term" value="F:zinc ion binding"/>
    <property type="evidence" value="ECO:0007669"/>
    <property type="project" value="UniProtKB-KW"/>
</dbReference>
<dbReference type="WBParaSite" id="OFLC_0001235201-mRNA-1">
    <property type="protein sequence ID" value="OFLC_0001235201-mRNA-1"/>
    <property type="gene ID" value="OFLC_0001235201"/>
</dbReference>
<dbReference type="PANTHER" id="PTHR45819">
    <property type="entry name" value="CENTAURIN-GAMMA-1A"/>
    <property type="match status" value="1"/>
</dbReference>
<evidence type="ECO:0000256" key="2">
    <source>
        <dbReference type="ARBA" id="ARBA00023043"/>
    </source>
</evidence>
<organism evidence="7">
    <name type="scientific">Onchocerca flexuosa</name>
    <dbReference type="NCBI Taxonomy" id="387005"/>
    <lineage>
        <taxon>Eukaryota</taxon>
        <taxon>Metazoa</taxon>
        <taxon>Ecdysozoa</taxon>
        <taxon>Nematoda</taxon>
        <taxon>Chromadorea</taxon>
        <taxon>Rhabditida</taxon>
        <taxon>Spirurina</taxon>
        <taxon>Spiruromorpha</taxon>
        <taxon>Filarioidea</taxon>
        <taxon>Onchocercidae</taxon>
        <taxon>Onchocerca</taxon>
    </lineage>
</organism>
<keyword evidence="1" id="KW-0862">Zinc</keyword>
<accession>A0A183HXY9</accession>
<keyword evidence="6" id="KW-1185">Reference proteome</keyword>
<dbReference type="PANTHER" id="PTHR45819:SF5">
    <property type="entry name" value="CENTAURIN-GAMMA-1A"/>
    <property type="match status" value="1"/>
</dbReference>
<dbReference type="PROSITE" id="PS50003">
    <property type="entry name" value="PH_DOMAIN"/>
    <property type="match status" value="1"/>
</dbReference>
<dbReference type="SUPFAM" id="SSF50729">
    <property type="entry name" value="PH domain-like"/>
    <property type="match status" value="1"/>
</dbReference>